<keyword evidence="3" id="KW-1185">Reference proteome</keyword>
<accession>A0A9P8PPS4</accession>
<feature type="region of interest" description="Disordered" evidence="1">
    <location>
        <begin position="1"/>
        <end position="196"/>
    </location>
</feature>
<dbReference type="EMBL" id="JAEUBD010000382">
    <property type="protein sequence ID" value="KAH3675309.1"/>
    <property type="molecule type" value="Genomic_DNA"/>
</dbReference>
<reference evidence="2" key="2">
    <citation type="submission" date="2021-01" db="EMBL/GenBank/DDBJ databases">
        <authorList>
            <person name="Schikora-Tamarit M.A."/>
        </authorList>
    </citation>
    <scope>NUCLEOTIDE SEQUENCE</scope>
    <source>
        <strain evidence="2">NCAIM Y.01608</strain>
    </source>
</reference>
<dbReference type="Proteomes" id="UP000788993">
    <property type="component" value="Unassembled WGS sequence"/>
</dbReference>
<comment type="caution">
    <text evidence="2">The sequence shown here is derived from an EMBL/GenBank/DDBJ whole genome shotgun (WGS) entry which is preliminary data.</text>
</comment>
<proteinExistence type="predicted"/>
<feature type="compositionally biased region" description="Polar residues" evidence="1">
    <location>
        <begin position="99"/>
        <end position="110"/>
    </location>
</feature>
<evidence type="ECO:0000313" key="2">
    <source>
        <dbReference type="EMBL" id="KAH3675309.1"/>
    </source>
</evidence>
<evidence type="ECO:0000256" key="1">
    <source>
        <dbReference type="SAM" id="MobiDB-lite"/>
    </source>
</evidence>
<gene>
    <name evidence="2" type="ORF">OGATHE_001649</name>
</gene>
<feature type="compositionally biased region" description="Polar residues" evidence="1">
    <location>
        <begin position="174"/>
        <end position="184"/>
    </location>
</feature>
<reference evidence="2" key="1">
    <citation type="journal article" date="2021" name="Open Biol.">
        <title>Shared evolutionary footprints suggest mitochondrial oxidative damage underlies multiple complex I losses in fungi.</title>
        <authorList>
            <person name="Schikora-Tamarit M.A."/>
            <person name="Marcet-Houben M."/>
            <person name="Nosek J."/>
            <person name="Gabaldon T."/>
        </authorList>
    </citation>
    <scope>NUCLEOTIDE SEQUENCE</scope>
    <source>
        <strain evidence="2">NCAIM Y.01608</strain>
    </source>
</reference>
<feature type="compositionally biased region" description="Pro residues" evidence="1">
    <location>
        <begin position="120"/>
        <end position="134"/>
    </location>
</feature>
<feature type="compositionally biased region" description="Polar residues" evidence="1">
    <location>
        <begin position="75"/>
        <end position="90"/>
    </location>
</feature>
<organism evidence="2 3">
    <name type="scientific">Ogataea polymorpha</name>
    <dbReference type="NCBI Taxonomy" id="460523"/>
    <lineage>
        <taxon>Eukaryota</taxon>
        <taxon>Fungi</taxon>
        <taxon>Dikarya</taxon>
        <taxon>Ascomycota</taxon>
        <taxon>Saccharomycotina</taxon>
        <taxon>Pichiomycetes</taxon>
        <taxon>Pichiales</taxon>
        <taxon>Pichiaceae</taxon>
        <taxon>Ogataea</taxon>
    </lineage>
</organism>
<feature type="compositionally biased region" description="Pro residues" evidence="1">
    <location>
        <begin position="185"/>
        <end position="196"/>
    </location>
</feature>
<name>A0A9P8PPS4_9ASCO</name>
<dbReference type="AlphaFoldDB" id="A0A9P8PPS4"/>
<protein>
    <submittedName>
        <fullName evidence="2">Uncharacterized protein</fullName>
    </submittedName>
</protein>
<evidence type="ECO:0000313" key="3">
    <source>
        <dbReference type="Proteomes" id="UP000788993"/>
    </source>
</evidence>
<sequence>MSHSNNPFLTAASVPDIHVVPPVGENTPPPLPPLPSRDATPNSLSNSLISEEEVLANMPPSPKYTEMPSPGEISIPNNQAIDPLSINDTRPTADPPAYSESSSEVASLGNTLPLEDDDNPPPPPQRPPQRPPRPSSRAHSTSPGRSPYQRPYVRPPSQPSRPLHPIYAPPPTQFLGTTISSRNRPPSPTLPPRNYH</sequence>